<evidence type="ECO:0000313" key="3">
    <source>
        <dbReference type="EMBL" id="TRL31068.1"/>
    </source>
</evidence>
<feature type="domain" description="Fe/B12 periplasmic-binding" evidence="2">
    <location>
        <begin position="50"/>
        <end position="353"/>
    </location>
</feature>
<dbReference type="Proteomes" id="UP000316801">
    <property type="component" value="Unassembled WGS sequence"/>
</dbReference>
<name>A0A549SN76_9HYPH</name>
<organism evidence="3 4">
    <name type="scientific">Rhizobium straminoryzae</name>
    <dbReference type="NCBI Taxonomy" id="1387186"/>
    <lineage>
        <taxon>Bacteria</taxon>
        <taxon>Pseudomonadati</taxon>
        <taxon>Pseudomonadota</taxon>
        <taxon>Alphaproteobacteria</taxon>
        <taxon>Hyphomicrobiales</taxon>
        <taxon>Rhizobiaceae</taxon>
        <taxon>Rhizobium/Agrobacterium group</taxon>
        <taxon>Rhizobium</taxon>
    </lineage>
</organism>
<comment type="caution">
    <text evidence="3">The sequence shown here is derived from an EMBL/GenBank/DDBJ whole genome shotgun (WGS) entry which is preliminary data.</text>
</comment>
<dbReference type="InterPro" id="IPR002491">
    <property type="entry name" value="ABC_transptr_periplasmic_BD"/>
</dbReference>
<reference evidence="3 4" key="1">
    <citation type="submission" date="2019-07" db="EMBL/GenBank/DDBJ databases">
        <title>Ln-dependent methylotrophs.</title>
        <authorList>
            <person name="Tani A."/>
        </authorList>
    </citation>
    <scope>NUCLEOTIDE SEQUENCE [LARGE SCALE GENOMIC DNA]</scope>
    <source>
        <strain evidence="3 4">SM12</strain>
    </source>
</reference>
<accession>A0A549SN76</accession>
<dbReference type="PROSITE" id="PS50983">
    <property type="entry name" value="FE_B12_PBP"/>
    <property type="match status" value="1"/>
</dbReference>
<dbReference type="EMBL" id="VJMG01000102">
    <property type="protein sequence ID" value="TRL31068.1"/>
    <property type="molecule type" value="Genomic_DNA"/>
</dbReference>
<keyword evidence="4" id="KW-1185">Reference proteome</keyword>
<dbReference type="Gene3D" id="3.40.50.1980">
    <property type="entry name" value="Nitrogenase molybdenum iron protein domain"/>
    <property type="match status" value="2"/>
</dbReference>
<evidence type="ECO:0000313" key="4">
    <source>
        <dbReference type="Proteomes" id="UP000316801"/>
    </source>
</evidence>
<dbReference type="PANTHER" id="PTHR30535:SF34">
    <property type="entry name" value="MOLYBDATE-BINDING PROTEIN MOLA"/>
    <property type="match status" value="1"/>
</dbReference>
<protein>
    <submittedName>
        <fullName evidence="3">ABC transporter substrate-binding protein</fullName>
    </submittedName>
</protein>
<feature type="chain" id="PRO_5022063804" evidence="1">
    <location>
        <begin position="29"/>
        <end position="383"/>
    </location>
</feature>
<evidence type="ECO:0000256" key="1">
    <source>
        <dbReference type="SAM" id="SignalP"/>
    </source>
</evidence>
<dbReference type="SUPFAM" id="SSF53807">
    <property type="entry name" value="Helical backbone' metal receptor"/>
    <property type="match status" value="1"/>
</dbReference>
<dbReference type="CDD" id="cd01139">
    <property type="entry name" value="TroA_f"/>
    <property type="match status" value="1"/>
</dbReference>
<proteinExistence type="predicted"/>
<dbReference type="InterPro" id="IPR050902">
    <property type="entry name" value="ABC_Transporter_SBP"/>
</dbReference>
<gene>
    <name evidence="3" type="ORF">FNA46_24700</name>
</gene>
<dbReference type="PANTHER" id="PTHR30535">
    <property type="entry name" value="VITAMIN B12-BINDING PROTEIN"/>
    <property type="match status" value="1"/>
</dbReference>
<evidence type="ECO:0000259" key="2">
    <source>
        <dbReference type="PROSITE" id="PS50983"/>
    </source>
</evidence>
<dbReference type="AlphaFoldDB" id="A0A549SN76"/>
<feature type="signal peptide" evidence="1">
    <location>
        <begin position="1"/>
        <end position="28"/>
    </location>
</feature>
<dbReference type="Pfam" id="PF01497">
    <property type="entry name" value="Peripla_BP_2"/>
    <property type="match status" value="1"/>
</dbReference>
<sequence length="383" mass="42339">MEAKVFKISGVATAAALSLAFLAGVAEAGEKIKVKDITGREVEVSVPVERVILGEGRQIYFTGALDTEAPFKRVVGWRDDFQKADLDGYNIYLKKFPEMARIPTFGGMKDGTFDIEQAVTLKPDVIIMNIDAKSATEESGYIEKLSKVGIPLVYVDFREKSLENTDPSMRLIGKLFGKEQKAEEFVKFHDAQIARVTDVIAKTKDLKKPVVFMERAGGYSDDCCMSFGSENFGKMVELAGGVNLAAKIIPGTFGTVNPEQIIASNPDQVIVTGANWELYVPGGAWVGVGPGADKALARKKLAALMKRPAFTDIKAVKDGDVHAIWHQFYNNPYQFVAIQQIAKWLHPDLFKDLDPEATFQELHQRFLPVDYHSGYFVSLKDDT</sequence>
<keyword evidence="1" id="KW-0732">Signal</keyword>